<proteinExistence type="evidence at protein level"/>
<dbReference type="Proteomes" id="UP000078284">
    <property type="component" value="Chromosome 2"/>
</dbReference>
<evidence type="ECO:0000313" key="2">
    <source>
        <dbReference type="EMBL" id="CAA0376667.1"/>
    </source>
</evidence>
<evidence type="ECO:0000313" key="1">
    <source>
        <dbReference type="Araport" id="AT2G43720"/>
    </source>
</evidence>
<dbReference type="EMBL" id="LUHQ01000002">
    <property type="protein sequence ID" value="OAP10129.1"/>
    <property type="molecule type" value="Genomic_DNA"/>
</dbReference>
<name>A0A178VUQ2_ARATH</name>
<accession>A0A178VUQ2</accession>
<reference evidence="5" key="2">
    <citation type="journal article" date="2016" name="Proc. Natl. Acad. Sci. U.S.A.">
        <title>Chromosome-level assembly of Arabidopsis thaliana Ler reveals the extent of translocation and inversion polymorphisms.</title>
        <authorList>
            <person name="Zapata L."/>
            <person name="Ding J."/>
            <person name="Willing E.M."/>
            <person name="Hartwig B."/>
            <person name="Bezdan D."/>
            <person name="Jiao W.B."/>
            <person name="Patel V."/>
            <person name="Velikkakam James G."/>
            <person name="Koornneef M."/>
            <person name="Ossowski S."/>
            <person name="Schneeberger K."/>
        </authorList>
    </citation>
    <scope>NUCLEOTIDE SEQUENCE [LARGE SCALE GENOMIC DNA]</scope>
    <source>
        <strain evidence="5">cv. Landsberg erecta</strain>
    </source>
</reference>
<reference evidence="8" key="1">
    <citation type="journal article" date="2012" name="Mol. Cell. Proteomics">
        <title>Comparative large-scale characterisation of plant vs. mammal proteins reveals similar and idiosyncratic N-alpha acetylation features.</title>
        <authorList>
            <person name="Bienvenut W.V."/>
            <person name="Sumpton D."/>
            <person name="Martinez A."/>
            <person name="Lilla S."/>
            <person name="Espagne C."/>
            <person name="Meinnel T."/>
            <person name="Giglione C."/>
        </authorList>
    </citation>
    <scope>IDENTIFICATION BY MASS SPECTROMETRY [LARGE SCALE ANALYSIS]</scope>
</reference>
<dbReference type="OrthoDB" id="9975421at2759"/>
<reference evidence="3" key="3">
    <citation type="submission" date="2016-03" db="EMBL/GenBank/DDBJ databases">
        <title>Full-length assembly of Arabidopsis thaliana Ler reveals the complement of translocations and inversions.</title>
        <authorList>
            <person name="Zapata L."/>
            <person name="Schneeberger K."/>
            <person name="Ossowski S."/>
        </authorList>
    </citation>
    <scope>NUCLEOTIDE SEQUENCE [LARGE SCALE GENOMIC DNA]</scope>
    <source>
        <tissue evidence="3">Leaf</tissue>
    </source>
</reference>
<dbReference type="DNASU" id="818974"/>
<gene>
    <name evidence="1" type="ordered locus">At2g43720</name>
    <name evidence="3" type="ordered locus">AXX17_At2g41240</name>
    <name evidence="4" type="ORF">AN1_LOCUS10883</name>
    <name evidence="2" type="ORF">C24_LOCUS10723</name>
</gene>
<dbReference type="Pfam" id="PF05811">
    <property type="entry name" value="DUF842"/>
    <property type="match status" value="1"/>
</dbReference>
<dbReference type="EMBL" id="CACSHJ010000088">
    <property type="protein sequence ID" value="CAA0376667.1"/>
    <property type="molecule type" value="Genomic_DNA"/>
</dbReference>
<dbReference type="ExpressionAtlas" id="A0A178VUQ2">
    <property type="expression patterns" value="baseline and differential"/>
</dbReference>
<dbReference type="EMBL" id="CACRSJ010000105">
    <property type="protein sequence ID" value="VYS55428.1"/>
    <property type="molecule type" value="Genomic_DNA"/>
</dbReference>
<dbReference type="Araport" id="AT2G43720"/>
<dbReference type="PANTHER" id="PTHR21096:SF4">
    <property type="entry name" value="PROTEIN FAM136A"/>
    <property type="match status" value="1"/>
</dbReference>
<evidence type="ECO:0000313" key="3">
    <source>
        <dbReference type="EMBL" id="OAP10129.1"/>
    </source>
</evidence>
<dbReference type="Proteomes" id="UP000426265">
    <property type="component" value="Unassembled WGS sequence"/>
</dbReference>
<evidence type="ECO:0007829" key="8">
    <source>
        <dbReference type="PubMed" id="22223895"/>
    </source>
</evidence>
<evidence type="ECO:0008006" key="9">
    <source>
        <dbReference type="Google" id="ProtNLM"/>
    </source>
</evidence>
<dbReference type="OMA" id="NCVKDCN"/>
<reference evidence="2 7" key="4">
    <citation type="submission" date="2019-12" db="EMBL/GenBank/DDBJ databases">
        <authorList>
            <person name="Jiao W.-B."/>
            <person name="Schneeberger K."/>
        </authorList>
    </citation>
    <scope>NUCLEOTIDE SEQUENCE [LARGE SCALE GENOMIC DNA]</scope>
    <source>
        <strain evidence="6">cv. An-1</strain>
        <strain evidence="7">cv. C24</strain>
    </source>
</reference>
<dbReference type="AlphaFoldDB" id="A0A178VUQ2"/>
<evidence type="ECO:0000313" key="6">
    <source>
        <dbReference type="Proteomes" id="UP000426265"/>
    </source>
</evidence>
<dbReference type="SMR" id="A0A178VUQ2"/>
<dbReference type="GeneID" id="818974"/>
<evidence type="ECO:0000313" key="7">
    <source>
        <dbReference type="Proteomes" id="UP000434276"/>
    </source>
</evidence>
<dbReference type="PANTHER" id="PTHR21096">
    <property type="entry name" value="PROTEIN FAM136A"/>
    <property type="match status" value="1"/>
</dbReference>
<evidence type="ECO:0000313" key="5">
    <source>
        <dbReference type="Proteomes" id="UP000078284"/>
    </source>
</evidence>
<sequence>MDQTAEEKMVRERIRKKVNEVSSASQSLLSPVQDHINFTLQKAYFKCAYECFDRTRTHAEISRCAESCSVPITNAQNYFDNEMSVFQERLNRSLVVCQDKFEVAKQQKTRSEAVNDLEHCVNQTVDEAVKTLPNLVSRMKKALSITD</sequence>
<dbReference type="InterPro" id="IPR008560">
    <property type="entry name" value="DUF842_euk"/>
</dbReference>
<dbReference type="Proteomes" id="UP000434276">
    <property type="component" value="Unassembled WGS sequence"/>
</dbReference>
<protein>
    <recommendedName>
        <fullName evidence="9">FAM136A-like protein (DUF842)</fullName>
    </recommendedName>
</protein>
<evidence type="ECO:0000313" key="4">
    <source>
        <dbReference type="EMBL" id="VYS55428.1"/>
    </source>
</evidence>
<organism evidence="3 5">
    <name type="scientific">Arabidopsis thaliana</name>
    <name type="common">Mouse-ear cress</name>
    <dbReference type="NCBI Taxonomy" id="3702"/>
    <lineage>
        <taxon>Eukaryota</taxon>
        <taxon>Viridiplantae</taxon>
        <taxon>Streptophyta</taxon>
        <taxon>Embryophyta</taxon>
        <taxon>Tracheophyta</taxon>
        <taxon>Spermatophyta</taxon>
        <taxon>Magnoliopsida</taxon>
        <taxon>eudicotyledons</taxon>
        <taxon>Gunneridae</taxon>
        <taxon>Pentapetalae</taxon>
        <taxon>rosids</taxon>
        <taxon>malvids</taxon>
        <taxon>Brassicales</taxon>
        <taxon>Brassicaceae</taxon>
        <taxon>Camelineae</taxon>
        <taxon>Arabidopsis</taxon>
    </lineage>
</organism>